<dbReference type="InterPro" id="IPR020605">
    <property type="entry name" value="Octanoyltransferase_CS"/>
</dbReference>
<reference evidence="12 13" key="2">
    <citation type="submission" date="2019-05" db="EMBL/GenBank/DDBJ databases">
        <title>Genome evolution of the obligate endosymbiont Buchnera aphidicola.</title>
        <authorList>
            <person name="Moran N.A."/>
        </authorList>
    </citation>
    <scope>NUCLEOTIDE SEQUENCE [LARGE SCALE GENOMIC DNA]</scope>
    <source>
        <strain evidence="12 13">Ala</strain>
    </source>
</reference>
<dbReference type="NCBIfam" id="TIGR00214">
    <property type="entry name" value="lipB"/>
    <property type="match status" value="1"/>
</dbReference>
<proteinExistence type="inferred from homology"/>
<dbReference type="InterPro" id="IPR000544">
    <property type="entry name" value="Octanoyltransferase"/>
</dbReference>
<comment type="function">
    <text evidence="5 6 7">Catalyzes the transfer of endogenously produced octanoic acid from octanoyl-acyl-carrier-protein onto the lipoyl domains of lipoate-dependent enzymes. Lipoyl-ACP can also act as a substrate although octanoyl-ACP is likely to be the physiological substrate.</text>
</comment>
<evidence type="ECO:0000256" key="3">
    <source>
        <dbReference type="ARBA" id="ARBA00022679"/>
    </source>
</evidence>
<dbReference type="HAMAP" id="MF_00013">
    <property type="entry name" value="LipB"/>
    <property type="match status" value="1"/>
</dbReference>
<dbReference type="GO" id="GO:0033819">
    <property type="term" value="F:lipoyl(octanoyl) transferase activity"/>
    <property type="evidence" value="ECO:0007669"/>
    <property type="project" value="UniProtKB-EC"/>
</dbReference>
<evidence type="ECO:0000256" key="8">
    <source>
        <dbReference type="PIRSR" id="PIRSR016262-1"/>
    </source>
</evidence>
<dbReference type="UniPathway" id="UPA00538">
    <property type="reaction ID" value="UER00592"/>
</dbReference>
<dbReference type="NCBIfam" id="NF010922">
    <property type="entry name" value="PRK14342.1"/>
    <property type="match status" value="1"/>
</dbReference>
<dbReference type="PROSITE" id="PS01313">
    <property type="entry name" value="LIPB"/>
    <property type="match status" value="1"/>
</dbReference>
<comment type="pathway">
    <text evidence="1 6 7">Protein modification; protein lipoylation via endogenous pathway; protein N(6)-(lipoyl)lysine from octanoyl-[acyl-carrier-protein]: step 1/2.</text>
</comment>
<evidence type="ECO:0000256" key="7">
    <source>
        <dbReference type="PIRNR" id="PIRNR016262"/>
    </source>
</evidence>
<feature type="site" description="Lowers pKa of active site Cys" evidence="6 10">
    <location>
        <position position="135"/>
    </location>
</feature>
<evidence type="ECO:0000256" key="4">
    <source>
        <dbReference type="ARBA" id="ARBA00023315"/>
    </source>
</evidence>
<reference evidence="12 13" key="1">
    <citation type="submission" date="2018-12" db="EMBL/GenBank/DDBJ databases">
        <authorList>
            <person name="Chong R.A."/>
        </authorList>
    </citation>
    <scope>NUCLEOTIDE SEQUENCE [LARGE SCALE GENOMIC DNA]</scope>
    <source>
        <strain evidence="12 13">Ala</strain>
    </source>
</reference>
<evidence type="ECO:0000256" key="1">
    <source>
        <dbReference type="ARBA" id="ARBA00004821"/>
    </source>
</evidence>
<feature type="domain" description="BPL/LPL catalytic" evidence="11">
    <location>
        <begin position="32"/>
        <end position="207"/>
    </location>
</feature>
<evidence type="ECO:0000256" key="6">
    <source>
        <dbReference type="HAMAP-Rule" id="MF_00013"/>
    </source>
</evidence>
<feature type="binding site" evidence="6 9">
    <location>
        <begin position="151"/>
        <end position="153"/>
    </location>
    <ligand>
        <name>substrate</name>
    </ligand>
</feature>
<feature type="binding site" evidence="6 9">
    <location>
        <begin position="138"/>
        <end position="140"/>
    </location>
    <ligand>
        <name>substrate</name>
    </ligand>
</feature>
<sequence>MQKKIIFFRNLGIENWLKTVNNMNIFTNLRNFNTFDEIWFVEHYPIFTQGQLKIKENINFIGDIPIVKTNRGGQITYHGPGQQILYFLIDLKRRKISIRQLIDIMQKIVIETLNDFSLDAYSKKKSPGVYINEKKICSLGLRVKKGSTLHGLALNVDMNLKPFNYIHPCGDINIKMTQIKDFDLNIKLKDIRIILIKKLSKFLKVIMINNEYKKKQFIN</sequence>
<dbReference type="PANTHER" id="PTHR10993">
    <property type="entry name" value="OCTANOYLTRANSFERASE"/>
    <property type="match status" value="1"/>
</dbReference>
<evidence type="ECO:0000313" key="13">
    <source>
        <dbReference type="Proteomes" id="UP000298660"/>
    </source>
</evidence>
<dbReference type="InterPro" id="IPR045864">
    <property type="entry name" value="aa-tRNA-synth_II/BPL/LPL"/>
</dbReference>
<keyword evidence="3 6" id="KW-0808">Transferase</keyword>
<dbReference type="GO" id="GO:0005737">
    <property type="term" value="C:cytoplasm"/>
    <property type="evidence" value="ECO:0007669"/>
    <property type="project" value="UniProtKB-SubCell"/>
</dbReference>
<accession>A0A4D6XRX5</accession>
<gene>
    <name evidence="6 12" type="primary">lipB</name>
    <name evidence="12" type="ORF">D9V61_01365</name>
</gene>
<evidence type="ECO:0000256" key="2">
    <source>
        <dbReference type="ARBA" id="ARBA00022490"/>
    </source>
</evidence>
<evidence type="ECO:0000256" key="10">
    <source>
        <dbReference type="PIRSR" id="PIRSR016262-3"/>
    </source>
</evidence>
<dbReference type="EMBL" id="CP034891">
    <property type="protein sequence ID" value="QCI17664.1"/>
    <property type="molecule type" value="Genomic_DNA"/>
</dbReference>
<dbReference type="FunFam" id="3.30.930.10:FF:000020">
    <property type="entry name" value="Octanoyltransferase"/>
    <property type="match status" value="1"/>
</dbReference>
<name>A0A4D6XRX5_9GAMM</name>
<evidence type="ECO:0000313" key="12">
    <source>
        <dbReference type="EMBL" id="QCI17664.1"/>
    </source>
</evidence>
<dbReference type="PROSITE" id="PS51733">
    <property type="entry name" value="BPL_LPL_CATALYTIC"/>
    <property type="match status" value="1"/>
</dbReference>
<dbReference type="SUPFAM" id="SSF55681">
    <property type="entry name" value="Class II aaRS and biotin synthetases"/>
    <property type="match status" value="1"/>
</dbReference>
<dbReference type="OrthoDB" id="9787061at2"/>
<feature type="binding site" evidence="6 9">
    <location>
        <begin position="71"/>
        <end position="78"/>
    </location>
    <ligand>
        <name>substrate</name>
    </ligand>
</feature>
<evidence type="ECO:0000259" key="11">
    <source>
        <dbReference type="PROSITE" id="PS51733"/>
    </source>
</evidence>
<dbReference type="CDD" id="cd16444">
    <property type="entry name" value="LipB"/>
    <property type="match status" value="1"/>
</dbReference>
<dbReference type="Gene3D" id="3.30.930.10">
    <property type="entry name" value="Bira Bifunctional Protein, Domain 2"/>
    <property type="match status" value="1"/>
</dbReference>
<dbReference type="GO" id="GO:0009249">
    <property type="term" value="P:protein lipoylation"/>
    <property type="evidence" value="ECO:0007669"/>
    <property type="project" value="InterPro"/>
</dbReference>
<dbReference type="PANTHER" id="PTHR10993:SF7">
    <property type="entry name" value="LIPOYLTRANSFERASE 2, MITOCHONDRIAL-RELATED"/>
    <property type="match status" value="1"/>
</dbReference>
<dbReference type="PIRSF" id="PIRSF016262">
    <property type="entry name" value="LPLase"/>
    <property type="match status" value="1"/>
</dbReference>
<organism evidence="12 13">
    <name type="scientific">Buchnera aphidicola</name>
    <name type="common">Acyrthosiphon lactucae</name>
    <dbReference type="NCBI Taxonomy" id="1241832"/>
    <lineage>
        <taxon>Bacteria</taxon>
        <taxon>Pseudomonadati</taxon>
        <taxon>Pseudomonadota</taxon>
        <taxon>Gammaproteobacteria</taxon>
        <taxon>Enterobacterales</taxon>
        <taxon>Erwiniaceae</taxon>
        <taxon>Buchnera</taxon>
    </lineage>
</organism>
<comment type="subcellular location">
    <subcellularLocation>
        <location evidence="6">Cytoplasm</location>
    </subcellularLocation>
</comment>
<evidence type="ECO:0000256" key="9">
    <source>
        <dbReference type="PIRSR" id="PIRSR016262-2"/>
    </source>
</evidence>
<dbReference type="InterPro" id="IPR004143">
    <property type="entry name" value="BPL_LPL_catalytic"/>
</dbReference>
<comment type="catalytic activity">
    <reaction evidence="6 7">
        <text>octanoyl-[ACP] + L-lysyl-[protein] = N(6)-octanoyl-L-lysyl-[protein] + holo-[ACP] + H(+)</text>
        <dbReference type="Rhea" id="RHEA:17665"/>
        <dbReference type="Rhea" id="RHEA-COMP:9636"/>
        <dbReference type="Rhea" id="RHEA-COMP:9685"/>
        <dbReference type="Rhea" id="RHEA-COMP:9752"/>
        <dbReference type="Rhea" id="RHEA-COMP:9928"/>
        <dbReference type="ChEBI" id="CHEBI:15378"/>
        <dbReference type="ChEBI" id="CHEBI:29969"/>
        <dbReference type="ChEBI" id="CHEBI:64479"/>
        <dbReference type="ChEBI" id="CHEBI:78463"/>
        <dbReference type="ChEBI" id="CHEBI:78809"/>
        <dbReference type="EC" id="2.3.1.181"/>
    </reaction>
</comment>
<dbReference type="AlphaFoldDB" id="A0A4D6XRX5"/>
<comment type="miscellaneous">
    <text evidence="6">In the reaction, the free carboxyl group of octanoic acid is attached via an amide linkage to the epsilon-amino group of a specific lysine residue of lipoyl domains of lipoate-dependent enzymes.</text>
</comment>
<protein>
    <recommendedName>
        <fullName evidence="6 7">Octanoyltransferase</fullName>
        <ecNumber evidence="6 7">2.3.1.181</ecNumber>
    </recommendedName>
    <alternativeName>
        <fullName evidence="6">Lipoate-protein ligase B</fullName>
    </alternativeName>
    <alternativeName>
        <fullName evidence="6">Lipoyl/octanoyl transferase</fullName>
    </alternativeName>
    <alternativeName>
        <fullName evidence="6">Octanoyl-[acyl-carrier-protein]-protein N-octanoyltransferase</fullName>
    </alternativeName>
</protein>
<dbReference type="EC" id="2.3.1.181" evidence="6 7"/>
<keyword evidence="4 6" id="KW-0012">Acyltransferase</keyword>
<dbReference type="RefSeq" id="WP_158339453.1">
    <property type="nucleotide sequence ID" value="NZ_CP034891.1"/>
</dbReference>
<evidence type="ECO:0000256" key="5">
    <source>
        <dbReference type="ARBA" id="ARBA00024732"/>
    </source>
</evidence>
<feature type="active site" description="Acyl-thioester intermediate" evidence="6 8">
    <location>
        <position position="169"/>
    </location>
</feature>
<comment type="similarity">
    <text evidence="6 7">Belongs to the LipB family.</text>
</comment>
<keyword evidence="2 6" id="KW-0963">Cytoplasm</keyword>
<dbReference type="Pfam" id="PF21948">
    <property type="entry name" value="LplA-B_cat"/>
    <property type="match status" value="1"/>
</dbReference>
<dbReference type="Proteomes" id="UP000298660">
    <property type="component" value="Chromosome"/>
</dbReference>